<dbReference type="InterPro" id="IPR035396">
    <property type="entry name" value="Bac_rhamnosid6H"/>
</dbReference>
<dbReference type="SUPFAM" id="SSF48208">
    <property type="entry name" value="Six-hairpin glycosidases"/>
    <property type="match status" value="1"/>
</dbReference>
<dbReference type="InterPro" id="IPR008928">
    <property type="entry name" value="6-hairpin_glycosidase_sf"/>
</dbReference>
<organism evidence="2 3">
    <name type="scientific">Pyricularia grisea</name>
    <name type="common">Crabgrass-specific blast fungus</name>
    <name type="synonym">Magnaporthe grisea</name>
    <dbReference type="NCBI Taxonomy" id="148305"/>
    <lineage>
        <taxon>Eukaryota</taxon>
        <taxon>Fungi</taxon>
        <taxon>Dikarya</taxon>
        <taxon>Ascomycota</taxon>
        <taxon>Pezizomycotina</taxon>
        <taxon>Sordariomycetes</taxon>
        <taxon>Sordariomycetidae</taxon>
        <taxon>Magnaporthales</taxon>
        <taxon>Pyriculariaceae</taxon>
        <taxon>Pyricularia</taxon>
    </lineage>
</organism>
<dbReference type="InterPro" id="IPR008979">
    <property type="entry name" value="Galactose-bd-like_sf"/>
</dbReference>
<proteinExistence type="predicted"/>
<dbReference type="GO" id="GO:0003824">
    <property type="term" value="F:catalytic activity"/>
    <property type="evidence" value="ECO:0007669"/>
    <property type="project" value="UniProtKB-ARBA"/>
</dbReference>
<dbReference type="Gene3D" id="1.50.10.10">
    <property type="match status" value="1"/>
</dbReference>
<name>A0A6P8B6L7_PYRGI</name>
<dbReference type="GeneID" id="41961484"/>
<reference evidence="2 3" key="1">
    <citation type="journal article" date="2019" name="Mol. Biol. Evol.">
        <title>Blast fungal genomes show frequent chromosomal changes, gene gains and losses, and effector gene turnover.</title>
        <authorList>
            <person name="Gomez Luciano L.B."/>
            <person name="Jason Tsai I."/>
            <person name="Chuma I."/>
            <person name="Tosa Y."/>
            <person name="Chen Y.H."/>
            <person name="Li J.Y."/>
            <person name="Li M.Y."/>
            <person name="Jade Lu M.Y."/>
            <person name="Nakayashiki H."/>
            <person name="Li W.H."/>
        </authorList>
    </citation>
    <scope>NUCLEOTIDE SEQUENCE [LARGE SCALE GENOMIC DNA]</scope>
    <source>
        <strain evidence="2 3">NI907</strain>
    </source>
</reference>
<feature type="domain" description="Alpha-L-rhamnosidase six-hairpin glycosidase" evidence="1">
    <location>
        <begin position="375"/>
        <end position="710"/>
    </location>
</feature>
<dbReference type="AlphaFoldDB" id="A0A6P8B6L7"/>
<reference evidence="3" key="2">
    <citation type="submission" date="2019-10" db="EMBL/GenBank/DDBJ databases">
        <authorList>
            <consortium name="NCBI Genome Project"/>
        </authorList>
    </citation>
    <scope>NUCLEOTIDE SEQUENCE</scope>
    <source>
        <strain evidence="3">NI907</strain>
    </source>
</reference>
<keyword evidence="2" id="KW-1185">Reference proteome</keyword>
<evidence type="ECO:0000313" key="2">
    <source>
        <dbReference type="Proteomes" id="UP000515153"/>
    </source>
</evidence>
<dbReference type="RefSeq" id="XP_030982798.1">
    <property type="nucleotide sequence ID" value="XM_031126575.1"/>
</dbReference>
<evidence type="ECO:0000313" key="3">
    <source>
        <dbReference type="RefSeq" id="XP_030982798.1"/>
    </source>
</evidence>
<dbReference type="InterPro" id="IPR012341">
    <property type="entry name" value="6hp_glycosidase-like_sf"/>
</dbReference>
<dbReference type="Pfam" id="PF17389">
    <property type="entry name" value="Bac_rhamnosid6H"/>
    <property type="match status" value="1"/>
</dbReference>
<sequence length="819" mass="92190">MAAGHCEDRTWMWHPAFSEDRADTAGLFVHFRQTVHIDSQEKLPSSLPLHITADTRYKLYVNGHLVTFGPVKGDSCMWFYDEVDIAPFLVSGPNRILVVVLRFFHSTRHAISFPRLPVGGLRLVVPGHEEGDWAERLASSTCWESAIDPDTTLPVNEAEDHFLHIYEHIARRRSGSWDWVPAKLHEFQTSTGNSAPWPLVPRMIPPQARETVTFSHLHNLRSDINKSSWESVLLKEGGEALELPAGSEHQLDLEMAAHTTAFIRYCFTRPRAEGSSLRITYSESYEDTPKLVPYLRRKGNRRDTSKNIFGPSDTYFFQGSECEQPQDEDEEVFSPFHFRTFRFIRVNIQVGTSPLSVRRLEVESVNYPLDVKARVECSGDAAKLWETSIRTLRNCMHDCYEDCPFYEQLQYAMDTRSSILFTYRLTGDDRLARQAILQLHNSFQPTTGLTASRSPSHVPQLIPNFSLFWICMVADHYEQDGDVAFLRRFPPVIDAVLAYFGSRVGSLGLVVNEERPGIWNFTDWADQWRPYGIPPLAQRTGISTYTNCLYAYALRHAATVVTATGRDSLAREYLDRADAIIAAVREHCFDGSFFSDGVAAQADEMIDYSEMAQTWAVLSGAVRDDEAQHLMRRTLDPSPLSAGRPLVGSSVSASFYTLRALGAAGGAVYNDLFHRFWQPWRAQLALNVTTWEEDQVSQRSDCHAWGSAPIYEFTAEVAGVRPGGPGWSSVVFAPRLALYTNFRSSCPMRMVDGGLTGVAHVSWAQRQGGDTEVSLRFDPKPPRAVAVHVRLPGNEDRMVDTTSCQRAFLSHSSTLALVG</sequence>
<dbReference type="Gene3D" id="2.60.120.260">
    <property type="entry name" value="Galactose-binding domain-like"/>
    <property type="match status" value="1"/>
</dbReference>
<dbReference type="Proteomes" id="UP000515153">
    <property type="component" value="Chromosome I"/>
</dbReference>
<dbReference type="SUPFAM" id="SSF49785">
    <property type="entry name" value="Galactose-binding domain-like"/>
    <property type="match status" value="1"/>
</dbReference>
<dbReference type="PANTHER" id="PTHR34987:SF2">
    <property type="entry name" value="B, PUTATIVE (AFU_ORTHOLOGUE AFUA_7G05040)-RELATED"/>
    <property type="match status" value="1"/>
</dbReference>
<gene>
    <name evidence="3" type="ORF">PgNI_06552</name>
</gene>
<evidence type="ECO:0000259" key="1">
    <source>
        <dbReference type="Pfam" id="PF17389"/>
    </source>
</evidence>
<dbReference type="PANTHER" id="PTHR34987">
    <property type="entry name" value="C, PUTATIVE (AFU_ORTHOLOGUE AFUA_3G02880)-RELATED"/>
    <property type="match status" value="1"/>
</dbReference>
<dbReference type="GO" id="GO:0005975">
    <property type="term" value="P:carbohydrate metabolic process"/>
    <property type="evidence" value="ECO:0007669"/>
    <property type="project" value="InterPro"/>
</dbReference>
<accession>A0A6P8B6L7</accession>
<protein>
    <recommendedName>
        <fullName evidence="1">Alpha-L-rhamnosidase six-hairpin glycosidase domain-containing protein</fullName>
    </recommendedName>
</protein>
<dbReference type="Gene3D" id="2.60.420.10">
    <property type="entry name" value="Maltose phosphorylase, domain 3"/>
    <property type="match status" value="1"/>
</dbReference>
<reference evidence="3" key="3">
    <citation type="submission" date="2025-08" db="UniProtKB">
        <authorList>
            <consortium name="RefSeq"/>
        </authorList>
    </citation>
    <scope>IDENTIFICATION</scope>
    <source>
        <strain evidence="3">NI907</strain>
    </source>
</reference>
<dbReference type="KEGG" id="pgri:PgNI_06552"/>
<dbReference type="OrthoDB" id="6503935at2759"/>